<dbReference type="CDD" id="cd23823">
    <property type="entry name" value="RWD_GCN2"/>
    <property type="match status" value="1"/>
</dbReference>
<protein>
    <recommendedName>
        <fullName evidence="2">RWD domain-containing protein</fullName>
    </recommendedName>
</protein>
<dbReference type="OrthoDB" id="277175at2759"/>
<dbReference type="InterPro" id="IPR016135">
    <property type="entry name" value="UBQ-conjugating_enzyme/RWD"/>
</dbReference>
<dbReference type="InterPro" id="IPR040213">
    <property type="entry name" value="GIR2-like"/>
</dbReference>
<comment type="caution">
    <text evidence="3">The sequence shown here is derived from an EMBL/GenBank/DDBJ whole genome shotgun (WGS) entry which is preliminary data.</text>
</comment>
<gene>
    <name evidence="3" type="ORF">AJ80_05265</name>
</gene>
<dbReference type="FunFam" id="3.10.110.10:FF:000075">
    <property type="entry name" value="RWD domain-containing protein (Gir2)"/>
    <property type="match status" value="1"/>
</dbReference>
<dbReference type="SMART" id="SM00591">
    <property type="entry name" value="RWD"/>
    <property type="match status" value="1"/>
</dbReference>
<accession>A0A2B7Y5U9</accession>
<dbReference type="Pfam" id="PF05773">
    <property type="entry name" value="RWD"/>
    <property type="match status" value="1"/>
</dbReference>
<dbReference type="EMBL" id="PDNA01000075">
    <property type="protein sequence ID" value="PGH16242.1"/>
    <property type="molecule type" value="Genomic_DNA"/>
</dbReference>
<dbReference type="PROSITE" id="PS50908">
    <property type="entry name" value="RWD"/>
    <property type="match status" value="1"/>
</dbReference>
<dbReference type="Gene3D" id="3.10.110.10">
    <property type="entry name" value="Ubiquitin Conjugating Enzyme"/>
    <property type="match status" value="1"/>
</dbReference>
<keyword evidence="4" id="KW-1185">Reference proteome</keyword>
<sequence length="233" mass="26664">MGREDQLEEKETLLSIFPDEITDISDTAYRISITLDVTHIDENDKDAEPPVIILTVSYPEDYPDVAPHLEISAPPNAPKYPHLDIQEDKARLLEALESTVEENMGMAMIFTVVDTLKEGAELLISERQAAVNAMKEFESAKAEEEENRKFQGTAVTKDSFFEWRTRFQEELAELERRRLEEKEADDKKKRVVKEEKKLTGKQLWESGLAGKVDYDEDYEESLPANLEKVKLAA</sequence>
<reference evidence="3 4" key="1">
    <citation type="submission" date="2017-10" db="EMBL/GenBank/DDBJ databases">
        <title>Comparative genomics in systemic dimorphic fungi from Ajellomycetaceae.</title>
        <authorList>
            <person name="Munoz J.F."/>
            <person name="Mcewen J.G."/>
            <person name="Clay O.K."/>
            <person name="Cuomo C.A."/>
        </authorList>
    </citation>
    <scope>NUCLEOTIDE SEQUENCE [LARGE SCALE GENOMIC DNA]</scope>
    <source>
        <strain evidence="3 4">UAMH7299</strain>
    </source>
</reference>
<organism evidence="3 4">
    <name type="scientific">Polytolypa hystricis (strain UAMH7299)</name>
    <dbReference type="NCBI Taxonomy" id="1447883"/>
    <lineage>
        <taxon>Eukaryota</taxon>
        <taxon>Fungi</taxon>
        <taxon>Dikarya</taxon>
        <taxon>Ascomycota</taxon>
        <taxon>Pezizomycotina</taxon>
        <taxon>Eurotiomycetes</taxon>
        <taxon>Eurotiomycetidae</taxon>
        <taxon>Onygenales</taxon>
        <taxon>Onygenales incertae sedis</taxon>
        <taxon>Polytolypa</taxon>
    </lineage>
</organism>
<dbReference type="PANTHER" id="PTHR12292">
    <property type="entry name" value="RWD DOMAIN-CONTAINING PROTEIN"/>
    <property type="match status" value="1"/>
</dbReference>
<dbReference type="SUPFAM" id="SSF54495">
    <property type="entry name" value="UBC-like"/>
    <property type="match status" value="1"/>
</dbReference>
<feature type="domain" description="RWD" evidence="2">
    <location>
        <begin position="8"/>
        <end position="123"/>
    </location>
</feature>
<evidence type="ECO:0000313" key="3">
    <source>
        <dbReference type="EMBL" id="PGH16242.1"/>
    </source>
</evidence>
<dbReference type="AlphaFoldDB" id="A0A2B7Y5U9"/>
<dbReference type="Proteomes" id="UP000224634">
    <property type="component" value="Unassembled WGS sequence"/>
</dbReference>
<feature type="region of interest" description="Disordered" evidence="1">
    <location>
        <begin position="178"/>
        <end position="197"/>
    </location>
</feature>
<evidence type="ECO:0000256" key="1">
    <source>
        <dbReference type="SAM" id="MobiDB-lite"/>
    </source>
</evidence>
<dbReference type="InterPro" id="IPR006575">
    <property type="entry name" value="RWD_dom"/>
</dbReference>
<name>A0A2B7Y5U9_POLH7</name>
<evidence type="ECO:0000313" key="4">
    <source>
        <dbReference type="Proteomes" id="UP000224634"/>
    </source>
</evidence>
<evidence type="ECO:0000259" key="2">
    <source>
        <dbReference type="PROSITE" id="PS50908"/>
    </source>
</evidence>
<proteinExistence type="predicted"/>
<dbReference type="STRING" id="1447883.A0A2B7Y5U9"/>